<keyword evidence="3" id="KW-1185">Reference proteome</keyword>
<evidence type="ECO:0000313" key="2">
    <source>
        <dbReference type="Ensembl" id="ENSLCNP00005028312.1"/>
    </source>
</evidence>
<name>A0A667ITH0_LYNCA</name>
<accession>A0A667ITH0</accession>
<dbReference type="Proteomes" id="UP000472241">
    <property type="component" value="Unplaced"/>
</dbReference>
<evidence type="ECO:0000256" key="1">
    <source>
        <dbReference type="SAM" id="SignalP"/>
    </source>
</evidence>
<sequence>MRRSELVLRMPLLILLSLGLAEACIPREVANEEKIKLLKGILGMMSRLSTDGFRHSSDASRALSLAPPQDRTEEEMKEILGLLSLQVLSEETNGCKEEGKISLATATSTKKPPTKRTRWNLLKCTYMMVTFLFVSYNKGDWCYCHSCSTEVDIRNDPCCSF</sequence>
<reference evidence="2" key="2">
    <citation type="submission" date="2025-09" db="UniProtKB">
        <authorList>
            <consortium name="Ensembl"/>
        </authorList>
    </citation>
    <scope>IDENTIFICATION</scope>
</reference>
<feature type="signal peptide" evidence="1">
    <location>
        <begin position="1"/>
        <end position="23"/>
    </location>
</feature>
<proteinExistence type="predicted"/>
<keyword evidence="1" id="KW-0732">Signal</keyword>
<evidence type="ECO:0000313" key="3">
    <source>
        <dbReference type="Proteomes" id="UP000472241"/>
    </source>
</evidence>
<protein>
    <submittedName>
        <fullName evidence="2">Epididymal protein 13</fullName>
    </submittedName>
</protein>
<feature type="chain" id="PRO_5025501426" evidence="1">
    <location>
        <begin position="24"/>
        <end position="161"/>
    </location>
</feature>
<dbReference type="AlphaFoldDB" id="A0A667ITH0"/>
<reference evidence="2" key="1">
    <citation type="submission" date="2025-08" db="UniProtKB">
        <authorList>
            <consortium name="Ensembl"/>
        </authorList>
    </citation>
    <scope>IDENTIFICATION</scope>
</reference>
<dbReference type="Ensembl" id="ENSLCNT00005031626.1">
    <property type="protein sequence ID" value="ENSLCNP00005028312.1"/>
    <property type="gene ID" value="ENSLCNG00005018431.1"/>
</dbReference>
<organism evidence="2 3">
    <name type="scientific">Lynx canadensis</name>
    <name type="common">Canada lynx</name>
    <name type="synonym">Felis canadensis</name>
    <dbReference type="NCBI Taxonomy" id="61383"/>
    <lineage>
        <taxon>Eukaryota</taxon>
        <taxon>Metazoa</taxon>
        <taxon>Chordata</taxon>
        <taxon>Craniata</taxon>
        <taxon>Vertebrata</taxon>
        <taxon>Euteleostomi</taxon>
        <taxon>Mammalia</taxon>
        <taxon>Eutheria</taxon>
        <taxon>Laurasiatheria</taxon>
        <taxon>Carnivora</taxon>
        <taxon>Feliformia</taxon>
        <taxon>Felidae</taxon>
        <taxon>Felinae</taxon>
        <taxon>Lynx</taxon>
    </lineage>
</organism>